<evidence type="ECO:0000313" key="7">
    <source>
        <dbReference type="EMBL" id="KPI35801.1"/>
    </source>
</evidence>
<sequence length="1163" mass="130228">MGRKLFLRHTESLSNAILSDEGEVSFSFQHGSRICRLKLLASDLGEYPDGNTWFLFTDDDDADNIITNSFELITPLLFGKPIADAIEEVAQALTTAISQGQSTHPISVNDSDGGHDSEEEDEYEFDDDNFGLSDHEVEPAQNFDVTSRGRTKQSSAGSRVDAKKIRADLLAAREAGFRVGVIGNIATGGIVCVSVRVTKVGISEEAMQAWGLKRSHYFVLMIRFPHGYRDASQIRGENASTNLTDMRVALCNNYKPSRDEAFAAFGQTTTVNTTVSASSRLEPLFIGTPLNELLRDRFAKIIEFRESCAFNWPSAEAFVHEIQGKLNINDIKMDEYYLPDDDNAKMLPAMVKADAMDGHLLKDVSFPLLAMQFALRHFVRCTEFCLTVVPLSVHGPWVRSEHRMGITLSAYVVDLLVSFCYAAAKQSRLREFPVGIGLKVPLLPHYTTPLQQASRYSYDAQPTSSNSKTTVSKPLFSARLDTVKHELLLTNDQHPEAKSLRVGDWIVATSREIEGCESHYRVQEAMFPTYSLGMPVLLTKSQQTTSAYSPYPVRPDTPLNTRPSTPATKLPPGLIEVECYCYDAEFDELEQQHKQHAIITLLDTLPAVVDMQQYLQAQENSQEPTLRTWRTRISESALNLLRWIIASNRSCIMQVDTLKSDDGPEAMQISRPDDRVDGMDGWMQFKFAMGAPDKEQRFIDSISKETAKQQHPTLFAWHGSPISNWHSIIRQGLNYEETFHGRAFGNGVYMANNLATSLGYSHNYDHQLWPNSVLKVSNAVSLQEVVNAPQKFVSQTPHYVVADIDWIQTRYLFIKSSLTLPSTSSASVDEYNQDQARKALNERSQPIKLPITAVSKSRRPAIGHAVTKIGDKKTRQSITISQAMAEQLEDDGNSVISDEGDRAWLSSDNDGTDDDLVEIPEEIFLAPKTKSRGSSKRRKRDQSMERSKTDFIPGTLDVSNIRFLKAPSNAIPSATKALMAWFKDALKIQDSTPAHRLGWHIDPERMDNMYQWIVELHSFDAKLPLAKDMKTAGLTSIVLEMRFTNEFPYAPPFIRVVRPRFLPFSQGGGGHITEGGAFCMELLTNSGWIPVTTFEAVMLQLRMVLSEEERPARLLYRNGPSSKESAYGVGEAVAAYERLCHTHGWKVPDGFKDFNAGDAREAY</sequence>
<reference evidence="7 8" key="1">
    <citation type="submission" date="2015-06" db="EMBL/GenBank/DDBJ databases">
        <title>Draft genome of the ant-associated black yeast Phialophora attae CBS 131958.</title>
        <authorList>
            <person name="Moreno L.F."/>
            <person name="Stielow B.J."/>
            <person name="de Hoog S."/>
            <person name="Vicente V.A."/>
            <person name="Weiss V.A."/>
            <person name="de Vries M."/>
            <person name="Cruz L.M."/>
            <person name="Souza E.M."/>
        </authorList>
    </citation>
    <scope>NUCLEOTIDE SEQUENCE [LARGE SCALE GENOMIC DNA]</scope>
    <source>
        <strain evidence="7 8">CBS 131958</strain>
    </source>
</reference>
<evidence type="ECO:0000256" key="4">
    <source>
        <dbReference type="ARBA" id="ARBA00023027"/>
    </source>
</evidence>
<feature type="region of interest" description="Disordered" evidence="5">
    <location>
        <begin position="927"/>
        <end position="949"/>
    </location>
</feature>
<keyword evidence="8" id="KW-1185">Reference proteome</keyword>
<feature type="compositionally biased region" description="Acidic residues" evidence="5">
    <location>
        <begin position="117"/>
        <end position="129"/>
    </location>
</feature>
<comment type="caution">
    <text evidence="7">The sequence shown here is derived from an EMBL/GenBank/DDBJ whole genome shotgun (WGS) entry which is preliminary data.</text>
</comment>
<dbReference type="InterPro" id="IPR000608">
    <property type="entry name" value="UBC"/>
</dbReference>
<dbReference type="Gene3D" id="3.90.228.10">
    <property type="match status" value="1"/>
</dbReference>
<dbReference type="Pfam" id="PF00644">
    <property type="entry name" value="PARP"/>
    <property type="match status" value="1"/>
</dbReference>
<dbReference type="AlphaFoldDB" id="A0A0N0NIG3"/>
<dbReference type="InterPro" id="IPR016135">
    <property type="entry name" value="UBQ-conjugating_enzyme/RWD"/>
</dbReference>
<protein>
    <submittedName>
        <fullName evidence="7">Ubiquitin-conjugating enzyme E2Q-like protein</fullName>
    </submittedName>
</protein>
<dbReference type="EMBL" id="LFJN01000036">
    <property type="protein sequence ID" value="KPI35801.1"/>
    <property type="molecule type" value="Genomic_DNA"/>
</dbReference>
<dbReference type="RefSeq" id="XP_017995764.1">
    <property type="nucleotide sequence ID" value="XM_018139931.1"/>
</dbReference>
<dbReference type="GO" id="GO:0003950">
    <property type="term" value="F:NAD+ poly-ADP-ribosyltransferase activity"/>
    <property type="evidence" value="ECO:0007669"/>
    <property type="project" value="InterPro"/>
</dbReference>
<name>A0A0N0NIG3_9EURO</name>
<evidence type="ECO:0000313" key="8">
    <source>
        <dbReference type="Proteomes" id="UP000038010"/>
    </source>
</evidence>
<keyword evidence="2" id="KW-0808">Transferase</keyword>
<feature type="domain" description="UBC core" evidence="6">
    <location>
        <begin position="973"/>
        <end position="1149"/>
    </location>
</feature>
<dbReference type="InterPro" id="IPR051838">
    <property type="entry name" value="ARTD_PARP"/>
</dbReference>
<dbReference type="Gene3D" id="3.10.110.10">
    <property type="entry name" value="Ubiquitin Conjugating Enzyme"/>
    <property type="match status" value="1"/>
</dbReference>
<evidence type="ECO:0000259" key="6">
    <source>
        <dbReference type="PROSITE" id="PS50127"/>
    </source>
</evidence>
<dbReference type="GO" id="GO:0016779">
    <property type="term" value="F:nucleotidyltransferase activity"/>
    <property type="evidence" value="ECO:0007669"/>
    <property type="project" value="UniProtKB-KW"/>
</dbReference>
<keyword evidence="3" id="KW-0548">Nucleotidyltransferase</keyword>
<evidence type="ECO:0000256" key="2">
    <source>
        <dbReference type="ARBA" id="ARBA00022679"/>
    </source>
</evidence>
<dbReference type="CDD" id="cd23802">
    <property type="entry name" value="UBCc_UBE2Q"/>
    <property type="match status" value="1"/>
</dbReference>
<dbReference type="FunFam" id="3.10.110.10:FF:000107">
    <property type="entry name" value="Ubiquitin conjugating enzyme, putative"/>
    <property type="match status" value="1"/>
</dbReference>
<gene>
    <name evidence="7" type="ORF">AB675_11111</name>
</gene>
<feature type="compositionally biased region" description="Polar residues" evidence="5">
    <location>
        <begin position="558"/>
        <end position="567"/>
    </location>
</feature>
<dbReference type="Proteomes" id="UP000038010">
    <property type="component" value="Unassembled WGS sequence"/>
</dbReference>
<dbReference type="STRING" id="1664694.A0A0N0NIG3"/>
<dbReference type="InterPro" id="IPR012317">
    <property type="entry name" value="Poly(ADP-ribose)pol_cat_dom"/>
</dbReference>
<dbReference type="SUPFAM" id="SSF54495">
    <property type="entry name" value="UBC-like"/>
    <property type="match status" value="1"/>
</dbReference>
<dbReference type="PANTHER" id="PTHR21328">
    <property type="entry name" value="POLY ADP-RIBOSE POLYMERASE FAMILY, MEMBER PARP"/>
    <property type="match status" value="1"/>
</dbReference>
<dbReference type="PROSITE" id="PS50127">
    <property type="entry name" value="UBC_2"/>
    <property type="match status" value="1"/>
</dbReference>
<keyword evidence="4" id="KW-0520">NAD</keyword>
<evidence type="ECO:0000256" key="1">
    <source>
        <dbReference type="ARBA" id="ARBA00022676"/>
    </source>
</evidence>
<dbReference type="VEuPathDB" id="FungiDB:AB675_11111"/>
<feature type="region of interest" description="Disordered" evidence="5">
    <location>
        <begin position="547"/>
        <end position="568"/>
    </location>
</feature>
<evidence type="ECO:0000256" key="3">
    <source>
        <dbReference type="ARBA" id="ARBA00022695"/>
    </source>
</evidence>
<dbReference type="SUPFAM" id="SSF56399">
    <property type="entry name" value="ADP-ribosylation"/>
    <property type="match status" value="1"/>
</dbReference>
<proteinExistence type="predicted"/>
<organism evidence="7 8">
    <name type="scientific">Cyphellophora attinorum</name>
    <dbReference type="NCBI Taxonomy" id="1664694"/>
    <lineage>
        <taxon>Eukaryota</taxon>
        <taxon>Fungi</taxon>
        <taxon>Dikarya</taxon>
        <taxon>Ascomycota</taxon>
        <taxon>Pezizomycotina</taxon>
        <taxon>Eurotiomycetes</taxon>
        <taxon>Chaetothyriomycetidae</taxon>
        <taxon>Chaetothyriales</taxon>
        <taxon>Cyphellophoraceae</taxon>
        <taxon>Cyphellophora</taxon>
    </lineage>
</organism>
<feature type="region of interest" description="Disordered" evidence="5">
    <location>
        <begin position="101"/>
        <end position="159"/>
    </location>
</feature>
<dbReference type="OrthoDB" id="109543at2759"/>
<evidence type="ECO:0000256" key="5">
    <source>
        <dbReference type="SAM" id="MobiDB-lite"/>
    </source>
</evidence>
<keyword evidence="1" id="KW-0328">Glycosyltransferase</keyword>
<accession>A0A0N0NIG3</accession>
<feature type="compositionally biased region" description="Basic residues" evidence="5">
    <location>
        <begin position="929"/>
        <end position="940"/>
    </location>
</feature>
<dbReference type="GeneID" id="28731811"/>